<keyword evidence="2" id="KW-0472">Membrane</keyword>
<sequence>MIAHAVSSPLSWVFAAALCLAITYLGLLSLIRGGGSHRVESIEWKNRLIGELKLTYSTDGKTSGKRGHTHKGELSSPTKGRDSRH</sequence>
<dbReference type="AlphaFoldDB" id="A0A919RI46"/>
<evidence type="ECO:0000256" key="1">
    <source>
        <dbReference type="SAM" id="MobiDB-lite"/>
    </source>
</evidence>
<reference evidence="3" key="1">
    <citation type="submission" date="2021-01" db="EMBL/GenBank/DDBJ databases">
        <title>Whole genome shotgun sequence of Sinosporangium siamense NBRC 109515.</title>
        <authorList>
            <person name="Komaki H."/>
            <person name="Tamura T."/>
        </authorList>
    </citation>
    <scope>NUCLEOTIDE SEQUENCE</scope>
    <source>
        <strain evidence="3">NBRC 109515</strain>
    </source>
</reference>
<name>A0A919RI46_9ACTN</name>
<keyword evidence="2" id="KW-1133">Transmembrane helix</keyword>
<evidence type="ECO:0000313" key="4">
    <source>
        <dbReference type="Proteomes" id="UP000606172"/>
    </source>
</evidence>
<evidence type="ECO:0000256" key="2">
    <source>
        <dbReference type="SAM" id="Phobius"/>
    </source>
</evidence>
<protein>
    <submittedName>
        <fullName evidence="3">Uncharacterized protein</fullName>
    </submittedName>
</protein>
<gene>
    <name evidence="3" type="ORF">Ssi02_26270</name>
</gene>
<evidence type="ECO:0000313" key="3">
    <source>
        <dbReference type="EMBL" id="GII92396.1"/>
    </source>
</evidence>
<feature type="region of interest" description="Disordered" evidence="1">
    <location>
        <begin position="57"/>
        <end position="85"/>
    </location>
</feature>
<dbReference type="EMBL" id="BOOW01000016">
    <property type="protein sequence ID" value="GII92396.1"/>
    <property type="molecule type" value="Genomic_DNA"/>
</dbReference>
<keyword evidence="2" id="KW-0812">Transmembrane</keyword>
<proteinExistence type="predicted"/>
<organism evidence="3 4">
    <name type="scientific">Sinosporangium siamense</name>
    <dbReference type="NCBI Taxonomy" id="1367973"/>
    <lineage>
        <taxon>Bacteria</taxon>
        <taxon>Bacillati</taxon>
        <taxon>Actinomycetota</taxon>
        <taxon>Actinomycetes</taxon>
        <taxon>Streptosporangiales</taxon>
        <taxon>Streptosporangiaceae</taxon>
        <taxon>Sinosporangium</taxon>
    </lineage>
</organism>
<keyword evidence="4" id="KW-1185">Reference proteome</keyword>
<comment type="caution">
    <text evidence="3">The sequence shown here is derived from an EMBL/GenBank/DDBJ whole genome shotgun (WGS) entry which is preliminary data.</text>
</comment>
<feature type="transmembrane region" description="Helical" evidence="2">
    <location>
        <begin position="12"/>
        <end position="31"/>
    </location>
</feature>
<accession>A0A919RI46</accession>
<dbReference type="Proteomes" id="UP000606172">
    <property type="component" value="Unassembled WGS sequence"/>
</dbReference>